<organism evidence="1 2">
    <name type="scientific">Salinivibrio sharmensis</name>
    <dbReference type="NCBI Taxonomy" id="390883"/>
    <lineage>
        <taxon>Bacteria</taxon>
        <taxon>Pseudomonadati</taxon>
        <taxon>Pseudomonadota</taxon>
        <taxon>Gammaproteobacteria</taxon>
        <taxon>Vibrionales</taxon>
        <taxon>Vibrionaceae</taxon>
        <taxon>Salinivibrio</taxon>
    </lineage>
</organism>
<sequence length="534" mass="61050">MNLIQDPWLDYIHRNGDIKKRPITAICDPDVVDFSLPRADFYGAAYQFAIGLLQTAFAPKDLSQWHHYFKTPPADVVLEEAFNQVSHAFNVVGEGPLFMQDFDSLEDAPSTTVSGLLIEAPGANGIKNNTDHFIKRGIGQVLSLEMAALALFTFQINTVPNRGCKNGRAGLRGVGPLTTLIMPTNTKSTLWHKLWLNIINRKDFKYNEPCFSDASVFPWLGKTKVSDKPGSEIYPSTLHPLHMYWAMPYRIRLSCENRVACCDISGEKSYSVSSCKFKGYGNSYKGNWIHPLTPYRVKKESGENKYLPFGGHCNEFYHKNWTSLFLNHDSYGLKCAQVVDRFYSLRLNSQDGVDPHIPRLWMFGYDINNSARVDGWYSSTFPIFYLDLNKKNEIVLEVNTLQDLSVKSLNQLRDQIKNAWFDRPKDAKGDTSFIDLAFWQKTESGFFTAVSQLIENIEQEDESLTPEQAKKWLNTLRAVCFDLFDGYAMTELGNARNMARRIKARQTLSWWLFNSKDIKAFIREHDIAIDKEIA</sequence>
<protein>
    <submittedName>
        <fullName evidence="1">Type I-E CRISPR-associated protein Cse1/CasA</fullName>
    </submittedName>
</protein>
<dbReference type="Proteomes" id="UP000188627">
    <property type="component" value="Unassembled WGS sequence"/>
</dbReference>
<comment type="caution">
    <text evidence="1">The sequence shown here is derived from an EMBL/GenBank/DDBJ whole genome shotgun (WGS) entry which is preliminary data.</text>
</comment>
<accession>A0ABX3KIV8</accession>
<gene>
    <name evidence="1" type="ORF">BZG74_05970</name>
</gene>
<dbReference type="NCBIfam" id="TIGR02547">
    <property type="entry name" value="casA_cse1"/>
    <property type="match status" value="1"/>
</dbReference>
<reference evidence="2" key="1">
    <citation type="submission" date="2017-01" db="EMBL/GenBank/DDBJ databases">
        <title>Draft genome of the species Salinivibrio sharmensis.</title>
        <authorList>
            <person name="Lopez-Hermoso C."/>
            <person name="De La Haba R."/>
            <person name="Sanchez-Porro C."/>
            <person name="Ventosa A."/>
        </authorList>
    </citation>
    <scope>NUCLEOTIDE SEQUENCE [LARGE SCALE GENOMIC DNA]</scope>
    <source>
        <strain evidence="2">CBH463</strain>
    </source>
</reference>
<dbReference type="CDD" id="cd09729">
    <property type="entry name" value="Cse1_I-E"/>
    <property type="match status" value="1"/>
</dbReference>
<keyword evidence="2" id="KW-1185">Reference proteome</keyword>
<dbReference type="EMBL" id="MUFC01000004">
    <property type="protein sequence ID" value="OOE89378.1"/>
    <property type="molecule type" value="Genomic_DNA"/>
</dbReference>
<evidence type="ECO:0000313" key="1">
    <source>
        <dbReference type="EMBL" id="OOE89378.1"/>
    </source>
</evidence>
<dbReference type="InterPro" id="IPR013381">
    <property type="entry name" value="CRISPR-assoc_prot_Cse1"/>
</dbReference>
<dbReference type="Pfam" id="PF09481">
    <property type="entry name" value="CRISPR_Cse1"/>
    <property type="match status" value="1"/>
</dbReference>
<dbReference type="RefSeq" id="WP_077771779.1">
    <property type="nucleotide sequence ID" value="NZ_MUFC01000004.1"/>
</dbReference>
<name>A0ABX3KIV8_9GAMM</name>
<evidence type="ECO:0000313" key="2">
    <source>
        <dbReference type="Proteomes" id="UP000188627"/>
    </source>
</evidence>
<proteinExistence type="predicted"/>